<dbReference type="AlphaFoldDB" id="A0A3Q7HJQ1"/>
<keyword evidence="1" id="KW-1133">Transmembrane helix</keyword>
<feature type="transmembrane region" description="Helical" evidence="1">
    <location>
        <begin position="54"/>
        <end position="75"/>
    </location>
</feature>
<reference evidence="2" key="1">
    <citation type="journal article" date="2012" name="Nature">
        <title>The tomato genome sequence provides insights into fleshy fruit evolution.</title>
        <authorList>
            <consortium name="Tomato Genome Consortium"/>
        </authorList>
    </citation>
    <scope>NUCLEOTIDE SEQUENCE [LARGE SCALE GENOMIC DNA]</scope>
    <source>
        <strain evidence="2">cv. Heinz 1706</strain>
    </source>
</reference>
<name>A0A3Q7HJQ1_SOLLC</name>
<keyword evidence="3" id="KW-1185">Reference proteome</keyword>
<accession>A0A3Q7HJQ1</accession>
<proteinExistence type="predicted"/>
<dbReference type="InterPro" id="IPR043502">
    <property type="entry name" value="DNA/RNA_pol_sf"/>
</dbReference>
<dbReference type="Gramene" id="Solyc08g021825.1.1">
    <property type="protein sequence ID" value="Solyc08g021825.1.1"/>
    <property type="gene ID" value="Solyc08g021825.1"/>
</dbReference>
<evidence type="ECO:0000256" key="1">
    <source>
        <dbReference type="SAM" id="Phobius"/>
    </source>
</evidence>
<evidence type="ECO:0000313" key="2">
    <source>
        <dbReference type="EnsemblPlants" id="Solyc08g021825.1.1"/>
    </source>
</evidence>
<evidence type="ECO:0000313" key="3">
    <source>
        <dbReference type="Proteomes" id="UP000004994"/>
    </source>
</evidence>
<keyword evidence="1" id="KW-0472">Membrane</keyword>
<dbReference type="Gene3D" id="3.10.10.10">
    <property type="entry name" value="HIV Type 1 Reverse Transcriptase, subunit A, domain 1"/>
    <property type="match status" value="1"/>
</dbReference>
<dbReference type="EnsemblPlants" id="Solyc08g021825.1.1">
    <property type="protein sequence ID" value="Solyc08g021825.1.1"/>
    <property type="gene ID" value="Solyc08g021825.1"/>
</dbReference>
<dbReference type="InParanoid" id="A0A3Q7HJQ1"/>
<protein>
    <submittedName>
        <fullName evidence="2">Uncharacterized protein</fullName>
    </submittedName>
</protein>
<keyword evidence="1" id="KW-0812">Transmembrane</keyword>
<dbReference type="SUPFAM" id="SSF56672">
    <property type="entry name" value="DNA/RNA polymerases"/>
    <property type="match status" value="1"/>
</dbReference>
<dbReference type="Proteomes" id="UP000004994">
    <property type="component" value="Chromosome 8"/>
</dbReference>
<reference evidence="2" key="2">
    <citation type="submission" date="2019-01" db="UniProtKB">
        <authorList>
            <consortium name="EnsemblPlants"/>
        </authorList>
    </citation>
    <scope>IDENTIFICATION</scope>
    <source>
        <strain evidence="2">cv. Heinz 1706</strain>
    </source>
</reference>
<sequence>MESLHGLPKDECLDRKGTFSHALHGPLISIPIEDQQKTTFTCPYKTFAFKHMPFGLCDAFVIFLCFMVLIFINVVEDIIE</sequence>
<organism evidence="2">
    <name type="scientific">Solanum lycopersicum</name>
    <name type="common">Tomato</name>
    <name type="synonym">Lycopersicon esculentum</name>
    <dbReference type="NCBI Taxonomy" id="4081"/>
    <lineage>
        <taxon>Eukaryota</taxon>
        <taxon>Viridiplantae</taxon>
        <taxon>Streptophyta</taxon>
        <taxon>Embryophyta</taxon>
        <taxon>Tracheophyta</taxon>
        <taxon>Spermatophyta</taxon>
        <taxon>Magnoliopsida</taxon>
        <taxon>eudicotyledons</taxon>
        <taxon>Gunneridae</taxon>
        <taxon>Pentapetalae</taxon>
        <taxon>asterids</taxon>
        <taxon>lamiids</taxon>
        <taxon>Solanales</taxon>
        <taxon>Solanaceae</taxon>
        <taxon>Solanoideae</taxon>
        <taxon>Solaneae</taxon>
        <taxon>Solanum</taxon>
        <taxon>Solanum subgen. Lycopersicon</taxon>
    </lineage>
</organism>